<dbReference type="RefSeq" id="WP_340274657.1">
    <property type="nucleotide sequence ID" value="NZ_JBAKIA010000007.1"/>
</dbReference>
<comment type="caution">
    <text evidence="2">The sequence shown here is derived from an EMBL/GenBank/DDBJ whole genome shotgun (WGS) entry which is preliminary data.</text>
</comment>
<gene>
    <name evidence="2" type="ORF">V6575_12345</name>
</gene>
<keyword evidence="1" id="KW-0812">Transmembrane</keyword>
<keyword evidence="3" id="KW-1185">Reference proteome</keyword>
<feature type="transmembrane region" description="Helical" evidence="1">
    <location>
        <begin position="12"/>
        <end position="34"/>
    </location>
</feature>
<reference evidence="2 3" key="1">
    <citation type="submission" date="2024-02" db="EMBL/GenBank/DDBJ databases">
        <title>Roseibium algae sp. nov., isolated from marine alga (Grateloupia sp.), showing potential in myo-inositol conversion.</title>
        <authorList>
            <person name="Wang Y."/>
        </authorList>
    </citation>
    <scope>NUCLEOTIDE SEQUENCE [LARGE SCALE GENOMIC DNA]</scope>
    <source>
        <strain evidence="2 3">H3510</strain>
    </source>
</reference>
<organism evidence="2 3">
    <name type="scientific">Roseibium algae</name>
    <dbReference type="NCBI Taxonomy" id="3123038"/>
    <lineage>
        <taxon>Bacteria</taxon>
        <taxon>Pseudomonadati</taxon>
        <taxon>Pseudomonadota</taxon>
        <taxon>Alphaproteobacteria</taxon>
        <taxon>Hyphomicrobiales</taxon>
        <taxon>Stappiaceae</taxon>
        <taxon>Roseibium</taxon>
    </lineage>
</organism>
<name>A0ABU8TL45_9HYPH</name>
<sequence length="347" mass="37478">MQAGPKRNLRIRYIFLSAAVVLTIFAWSAGWFYMRGQLQNQIERNLNGLEQAGVAASCADLKIAGFPFRFEVSCDDTSIIDAVGRTSRLKRLLAVALVYNPWHVIIEAAGPYMFEAPEIGLKASADWKLARSSVLYSTDGLDQLDLAVDDLSLAALGAGVGVDLSAQSGQINLRIAPEDLTALEAFVSLTGVKSAMLPSDTSPIDGRIHLQVPNGAVLLKGRGLESLPGAEDGSWPLRLVWSSLKSDELQLEATGDLRLDHQGLLSGNVDLTVFDIEAFVQFLSELMPGQAQTFEAMKGAALSFGRQSQDEEDGRLKVLMPFTLSEGQVRLGLLPLGVLPPVNTGRR</sequence>
<evidence type="ECO:0000256" key="1">
    <source>
        <dbReference type="SAM" id="Phobius"/>
    </source>
</evidence>
<dbReference type="InterPro" id="IPR018666">
    <property type="entry name" value="DUF2125"/>
</dbReference>
<dbReference type="EMBL" id="JBAKIA010000007">
    <property type="protein sequence ID" value="MEJ8474878.1"/>
    <property type="molecule type" value="Genomic_DNA"/>
</dbReference>
<dbReference type="Pfam" id="PF09898">
    <property type="entry name" value="DUF2125"/>
    <property type="match status" value="1"/>
</dbReference>
<accession>A0ABU8TL45</accession>
<evidence type="ECO:0000313" key="2">
    <source>
        <dbReference type="EMBL" id="MEJ8474878.1"/>
    </source>
</evidence>
<dbReference type="Proteomes" id="UP001385499">
    <property type="component" value="Unassembled WGS sequence"/>
</dbReference>
<proteinExistence type="predicted"/>
<protein>
    <submittedName>
        <fullName evidence="2">DUF2125 domain-containing protein</fullName>
    </submittedName>
</protein>
<evidence type="ECO:0000313" key="3">
    <source>
        <dbReference type="Proteomes" id="UP001385499"/>
    </source>
</evidence>
<keyword evidence="1" id="KW-0472">Membrane</keyword>
<keyword evidence="1" id="KW-1133">Transmembrane helix</keyword>